<organism evidence="1 2">
    <name type="scientific">Thalassomonas actiniarum</name>
    <dbReference type="NCBI Taxonomy" id="485447"/>
    <lineage>
        <taxon>Bacteria</taxon>
        <taxon>Pseudomonadati</taxon>
        <taxon>Pseudomonadota</taxon>
        <taxon>Gammaproteobacteria</taxon>
        <taxon>Alteromonadales</taxon>
        <taxon>Colwelliaceae</taxon>
        <taxon>Thalassomonas</taxon>
    </lineage>
</organism>
<accession>A0AAE9YWU7</accession>
<gene>
    <name evidence="1" type="ORF">SG35_031835</name>
</gene>
<keyword evidence="2" id="KW-1185">Reference proteome</keyword>
<sequence length="253" mass="28212">MTTKRILIPLPGYGCDPSEVAIPWRLLTEQQHKVTFITPNGQAARADDIMLTGKKLGLLKPLLMARADAVQAYQAMQAEESFQQPLTYAGVCADDFDALLLPGGHDKGVKEYLESDVLQQLVVDFFRARKPVAAICHGVLLAARSIDPATGKSVIYDYNCTGLLKTQELTAYSLTRLWLGDYYLTYPGTTTEDELLTVLARPGQFLEGPFPLLRDDAEHLNRGFFVKDRNYLSARWPGDLYGFSLAFIEMLTE</sequence>
<protein>
    <submittedName>
        <fullName evidence="1">DJ-1/PfpI family protein</fullName>
    </submittedName>
</protein>
<dbReference type="EMBL" id="CP059736">
    <property type="protein sequence ID" value="WDE02343.1"/>
    <property type="molecule type" value="Genomic_DNA"/>
</dbReference>
<dbReference type="InterPro" id="IPR029062">
    <property type="entry name" value="Class_I_gatase-like"/>
</dbReference>
<evidence type="ECO:0000313" key="1">
    <source>
        <dbReference type="EMBL" id="WDE02343.1"/>
    </source>
</evidence>
<dbReference type="Pfam" id="PF17124">
    <property type="entry name" value="ThiJ_like"/>
    <property type="match status" value="1"/>
</dbReference>
<dbReference type="AlphaFoldDB" id="A0AAE9YWU7"/>
<dbReference type="RefSeq" id="WP_044831176.1">
    <property type="nucleotide sequence ID" value="NZ_CP059736.1"/>
</dbReference>
<dbReference type="KEGG" id="tact:SG35_031835"/>
<dbReference type="Gene3D" id="3.40.50.880">
    <property type="match status" value="1"/>
</dbReference>
<dbReference type="PANTHER" id="PTHR43068">
    <property type="entry name" value="SLR1854 PROTEIN"/>
    <property type="match status" value="1"/>
</dbReference>
<name>A0AAE9YWU7_9GAMM</name>
<reference evidence="1 2" key="1">
    <citation type="journal article" date="2015" name="Genome Announc.">
        <title>Draft Genome Sequences of Marine Isolates of Thalassomonas viridans and Thalassomonas actiniarum.</title>
        <authorList>
            <person name="Olonade I."/>
            <person name="van Zyl L.J."/>
            <person name="Trindade M."/>
        </authorList>
    </citation>
    <scope>NUCLEOTIDE SEQUENCE [LARGE SCALE GENOMIC DNA]</scope>
    <source>
        <strain evidence="1 2">A5K-106</strain>
    </source>
</reference>
<dbReference type="PANTHER" id="PTHR43068:SF1">
    <property type="entry name" value="SLR1854 PROTEIN"/>
    <property type="match status" value="1"/>
</dbReference>
<reference evidence="1 2" key="2">
    <citation type="journal article" date="2022" name="Mar. Drugs">
        <title>Bioassay-Guided Fractionation Leads to the Detection of Cholic Acid Generated by the Rare Thalassomonas sp.</title>
        <authorList>
            <person name="Pheiffer F."/>
            <person name="Schneider Y.K."/>
            <person name="Hansen E.H."/>
            <person name="Andersen J.H."/>
            <person name="Isaksson J."/>
            <person name="Busche T."/>
            <person name="R C."/>
            <person name="Kalinowski J."/>
            <person name="Zyl L.V."/>
            <person name="Trindade M."/>
        </authorList>
    </citation>
    <scope>NUCLEOTIDE SEQUENCE [LARGE SCALE GENOMIC DNA]</scope>
    <source>
        <strain evidence="1 2">A5K-106</strain>
    </source>
</reference>
<evidence type="ECO:0000313" key="2">
    <source>
        <dbReference type="Proteomes" id="UP000032568"/>
    </source>
</evidence>
<dbReference type="SUPFAM" id="SSF52317">
    <property type="entry name" value="Class I glutamine amidotransferase-like"/>
    <property type="match status" value="1"/>
</dbReference>
<proteinExistence type="predicted"/>
<dbReference type="Proteomes" id="UP000032568">
    <property type="component" value="Chromosome pTact"/>
</dbReference>
<dbReference type="InterPro" id="IPR032633">
    <property type="entry name" value="ThiJ-like"/>
</dbReference>